<dbReference type="Pfam" id="PF00550">
    <property type="entry name" value="PP-binding"/>
    <property type="match status" value="1"/>
</dbReference>
<dbReference type="SUPFAM" id="SSF47336">
    <property type="entry name" value="ACP-like"/>
    <property type="match status" value="1"/>
</dbReference>
<organism evidence="2 3">
    <name type="scientific">Streptomyces ziwulingensis</name>
    <dbReference type="NCBI Taxonomy" id="1045501"/>
    <lineage>
        <taxon>Bacteria</taxon>
        <taxon>Bacillati</taxon>
        <taxon>Actinomycetota</taxon>
        <taxon>Actinomycetes</taxon>
        <taxon>Kitasatosporales</taxon>
        <taxon>Streptomycetaceae</taxon>
        <taxon>Streptomyces</taxon>
    </lineage>
</organism>
<keyword evidence="3" id="KW-1185">Reference proteome</keyword>
<dbReference type="EMBL" id="BAABIG010000007">
    <property type="protein sequence ID" value="GAA4785958.1"/>
    <property type="molecule type" value="Genomic_DNA"/>
</dbReference>
<dbReference type="Gene3D" id="1.10.1200.10">
    <property type="entry name" value="ACP-like"/>
    <property type="match status" value="1"/>
</dbReference>
<feature type="domain" description="Carrier" evidence="1">
    <location>
        <begin position="1"/>
        <end position="75"/>
    </location>
</feature>
<evidence type="ECO:0000259" key="1">
    <source>
        <dbReference type="PROSITE" id="PS50075"/>
    </source>
</evidence>
<proteinExistence type="predicted"/>
<dbReference type="InterPro" id="IPR009081">
    <property type="entry name" value="PP-bd_ACP"/>
</dbReference>
<sequence length="80" mass="8627">MITTQQISALIGTYFDVEGKEISGATDFESLEFDSLVLVELAVILTRDYGVEVTDEELAEAETIEATAALVNSKTRALAV</sequence>
<evidence type="ECO:0000313" key="2">
    <source>
        <dbReference type="EMBL" id="GAA4785958.1"/>
    </source>
</evidence>
<name>A0ABP9AU61_9ACTN</name>
<dbReference type="RefSeq" id="WP_345617373.1">
    <property type="nucleotide sequence ID" value="NZ_BAABIG010000007.1"/>
</dbReference>
<reference evidence="3" key="1">
    <citation type="journal article" date="2019" name="Int. J. Syst. Evol. Microbiol.">
        <title>The Global Catalogue of Microorganisms (GCM) 10K type strain sequencing project: providing services to taxonomists for standard genome sequencing and annotation.</title>
        <authorList>
            <consortium name="The Broad Institute Genomics Platform"/>
            <consortium name="The Broad Institute Genome Sequencing Center for Infectious Disease"/>
            <person name="Wu L."/>
            <person name="Ma J."/>
        </authorList>
    </citation>
    <scope>NUCLEOTIDE SEQUENCE [LARGE SCALE GENOMIC DNA]</scope>
    <source>
        <strain evidence="3">JCM 18081</strain>
    </source>
</reference>
<dbReference type="InterPro" id="IPR036736">
    <property type="entry name" value="ACP-like_sf"/>
</dbReference>
<evidence type="ECO:0000313" key="3">
    <source>
        <dbReference type="Proteomes" id="UP001501265"/>
    </source>
</evidence>
<dbReference type="PROSITE" id="PS50075">
    <property type="entry name" value="CARRIER"/>
    <property type="match status" value="1"/>
</dbReference>
<gene>
    <name evidence="2" type="ORF">GCM10023220_07310</name>
</gene>
<accession>A0ABP9AU61</accession>
<protein>
    <submittedName>
        <fullName evidence="2">Acyl carrier protein</fullName>
    </submittedName>
</protein>
<dbReference type="Proteomes" id="UP001501265">
    <property type="component" value="Unassembled WGS sequence"/>
</dbReference>
<comment type="caution">
    <text evidence="2">The sequence shown here is derived from an EMBL/GenBank/DDBJ whole genome shotgun (WGS) entry which is preliminary data.</text>
</comment>